<dbReference type="PANTHER" id="PTHR36853">
    <property type="entry name" value="EXPRESSED PROTEIN"/>
    <property type="match status" value="1"/>
</dbReference>
<feature type="signal peptide" evidence="1">
    <location>
        <begin position="1"/>
        <end position="17"/>
    </location>
</feature>
<dbReference type="PANTHER" id="PTHR36853:SF1">
    <property type="entry name" value="DUF3844 DOMAIN-CONTAINING PROTEIN"/>
    <property type="match status" value="1"/>
</dbReference>
<keyword evidence="1" id="KW-0732">Signal</keyword>
<evidence type="ECO:0000256" key="1">
    <source>
        <dbReference type="SAM" id="SignalP"/>
    </source>
</evidence>
<dbReference type="InterPro" id="IPR053065">
    <property type="entry name" value="Archenteron_Induction-Rel"/>
</dbReference>
<dbReference type="InterPro" id="IPR024382">
    <property type="entry name" value="Vps3844_C"/>
</dbReference>
<protein>
    <recommendedName>
        <fullName evidence="2">Vacuolar sorting protein Vps3844 C-terminal domain-containing protein</fullName>
    </recommendedName>
</protein>
<dbReference type="STRING" id="286115.A0A507DE36"/>
<evidence type="ECO:0000313" key="4">
    <source>
        <dbReference type="Proteomes" id="UP000317494"/>
    </source>
</evidence>
<dbReference type="GO" id="GO:0005783">
    <property type="term" value="C:endoplasmic reticulum"/>
    <property type="evidence" value="ECO:0007669"/>
    <property type="project" value="TreeGrafter"/>
</dbReference>
<dbReference type="Pfam" id="PF12955">
    <property type="entry name" value="Vps3844_C"/>
    <property type="match status" value="1"/>
</dbReference>
<proteinExistence type="predicted"/>
<reference evidence="3 4" key="1">
    <citation type="journal article" date="2019" name="Sci. Rep.">
        <title>Comparative genomics of chytrid fungi reveal insights into the obligate biotrophic and pathogenic lifestyle of Synchytrium endobioticum.</title>
        <authorList>
            <person name="van de Vossenberg B.T.L.H."/>
            <person name="Warris S."/>
            <person name="Nguyen H.D.T."/>
            <person name="van Gent-Pelzer M.P.E."/>
            <person name="Joly D.L."/>
            <person name="van de Geest H.C."/>
            <person name="Bonants P.J.M."/>
            <person name="Smith D.S."/>
            <person name="Levesque C.A."/>
            <person name="van der Lee T.A.J."/>
        </authorList>
    </citation>
    <scope>NUCLEOTIDE SEQUENCE [LARGE SCALE GENOMIC DNA]</scope>
    <source>
        <strain evidence="3 4">MB42</strain>
    </source>
</reference>
<dbReference type="EMBL" id="QEAN01000074">
    <property type="protein sequence ID" value="TPX49959.1"/>
    <property type="molecule type" value="Genomic_DNA"/>
</dbReference>
<accession>A0A507DE36</accession>
<comment type="caution">
    <text evidence="3">The sequence shown here is derived from an EMBL/GenBank/DDBJ whole genome shotgun (WGS) entry which is preliminary data.</text>
</comment>
<evidence type="ECO:0000259" key="2">
    <source>
        <dbReference type="Pfam" id="PF12955"/>
    </source>
</evidence>
<dbReference type="VEuPathDB" id="FungiDB:SeMB42_g02411"/>
<keyword evidence="4" id="KW-1185">Reference proteome</keyword>
<name>A0A507DE36_9FUNG</name>
<organism evidence="3 4">
    <name type="scientific">Synchytrium endobioticum</name>
    <dbReference type="NCBI Taxonomy" id="286115"/>
    <lineage>
        <taxon>Eukaryota</taxon>
        <taxon>Fungi</taxon>
        <taxon>Fungi incertae sedis</taxon>
        <taxon>Chytridiomycota</taxon>
        <taxon>Chytridiomycota incertae sedis</taxon>
        <taxon>Chytridiomycetes</taxon>
        <taxon>Synchytriales</taxon>
        <taxon>Synchytriaceae</taxon>
        <taxon>Synchytrium</taxon>
    </lineage>
</organism>
<feature type="chain" id="PRO_5021482185" description="Vacuolar sorting protein Vps3844 C-terminal domain-containing protein" evidence="1">
    <location>
        <begin position="18"/>
        <end position="427"/>
    </location>
</feature>
<evidence type="ECO:0000313" key="3">
    <source>
        <dbReference type="EMBL" id="TPX49959.1"/>
    </source>
</evidence>
<dbReference type="Proteomes" id="UP000317494">
    <property type="component" value="Unassembled WGS sequence"/>
</dbReference>
<sequence>MWPLLASFSLLVHAAVAGKLYILPSSPSEPQHISFPQLIQVQAHLFGYAHRLPNPLATPGTTSAGTDSDSHPLNHPALQFSKSWPTDTPSSGLFILVSGFTDTDTDTDTDTHPDIMAISPTFTFNHSSLNAIAYLDDIATTMAATYTGDLVQVTSERGGEAFVAGVSRLLLLENKPMLAAPTDSSMGAKLKSLAANVYAHSRTSLFDTELAFLDVLFAETTASLENTFYIVSLSQLSNVLKSHGADSEEYSSAAERVRQLVQKISSAYIGNSPDDGIVQIMTIPTSAPSSNPRVASVIHQAVANTSYVCPENVEACQSLYNNCSDRGSCTPHALIPNHAPCYLCTCRSYPIDENGTEITTGRKPVVWAGHSCQYQDISFDFGIVFFMSHDCTGWRRGCRRCRLPSTQMDKMPMNRVGPGEGARFEQG</sequence>
<feature type="domain" description="Vacuolar sorting protein Vps3844 C-terminal" evidence="2">
    <location>
        <begin position="309"/>
        <end position="387"/>
    </location>
</feature>
<dbReference type="AlphaFoldDB" id="A0A507DE36"/>
<gene>
    <name evidence="3" type="ORF">SeMB42_g02411</name>
</gene>